<organism evidence="7">
    <name type="scientific">Octactis speculum</name>
    <dbReference type="NCBI Taxonomy" id="3111310"/>
    <lineage>
        <taxon>Eukaryota</taxon>
        <taxon>Sar</taxon>
        <taxon>Stramenopiles</taxon>
        <taxon>Ochrophyta</taxon>
        <taxon>Dictyochophyceae</taxon>
        <taxon>Dictyochales</taxon>
        <taxon>Dictyochaceae</taxon>
        <taxon>Octactis</taxon>
    </lineage>
</organism>
<dbReference type="AlphaFoldDB" id="A0A7S2GM88"/>
<evidence type="ECO:0000256" key="1">
    <source>
        <dbReference type="ARBA" id="ARBA00004606"/>
    </source>
</evidence>
<dbReference type="GO" id="GO:0015020">
    <property type="term" value="F:glucuronosyltransferase activity"/>
    <property type="evidence" value="ECO:0007669"/>
    <property type="project" value="TreeGrafter"/>
</dbReference>
<dbReference type="GO" id="GO:0035269">
    <property type="term" value="P:protein O-linked glycosylation via mannose"/>
    <property type="evidence" value="ECO:0007669"/>
    <property type="project" value="TreeGrafter"/>
</dbReference>
<evidence type="ECO:0000256" key="2">
    <source>
        <dbReference type="ARBA" id="ARBA00022692"/>
    </source>
</evidence>
<dbReference type="InterPro" id="IPR051292">
    <property type="entry name" value="Xyl/GlcA_transferase"/>
</dbReference>
<gene>
    <name evidence="7" type="ORF">DSPE1174_LOCUS24101</name>
</gene>
<evidence type="ECO:0000256" key="6">
    <source>
        <dbReference type="ARBA" id="ARBA00023180"/>
    </source>
</evidence>
<reference evidence="7" key="1">
    <citation type="submission" date="2021-01" db="EMBL/GenBank/DDBJ databases">
        <authorList>
            <person name="Corre E."/>
            <person name="Pelletier E."/>
            <person name="Niang G."/>
            <person name="Scheremetjew M."/>
            <person name="Finn R."/>
            <person name="Kale V."/>
            <person name="Holt S."/>
            <person name="Cochrane G."/>
            <person name="Meng A."/>
            <person name="Brown T."/>
            <person name="Cohen L."/>
        </authorList>
    </citation>
    <scope>NUCLEOTIDE SEQUENCE</scope>
    <source>
        <strain evidence="7">CCMP1381</strain>
    </source>
</reference>
<evidence type="ECO:0000256" key="4">
    <source>
        <dbReference type="ARBA" id="ARBA00022989"/>
    </source>
</evidence>
<dbReference type="Pfam" id="PF13896">
    <property type="entry name" value="Glyco_transf_49"/>
    <property type="match status" value="1"/>
</dbReference>
<keyword evidence="4" id="KW-1133">Transmembrane helix</keyword>
<sequence>MKLRCFTSNRYEPYLLLEISPRVPKYDERYSGYGKNKIQFVAHLRKRSYEFFVIPGGFSVHVPHKVSKHKKAWMKEDSPHRSKMDAQFEAYLNLTKSMNVKTGLCDDKESTNTSKTYVAEGQLRPSTKDEIRQGNRAPISLRDDDRKSLLMKRLESNPKQMVAYLSNHIKKLPMGSKQRYKSVQFLKALEYQTRPGQKVDLSKLQHDLAKLGFSF</sequence>
<proteinExistence type="predicted"/>
<accession>A0A7S2GM88</accession>
<evidence type="ECO:0000313" key="7">
    <source>
        <dbReference type="EMBL" id="CAD9459850.1"/>
    </source>
</evidence>
<dbReference type="PANTHER" id="PTHR12270">
    <property type="entry name" value="GLYCOSYLTRANSFERASE-RELATED"/>
    <property type="match status" value="1"/>
</dbReference>
<dbReference type="PANTHER" id="PTHR12270:SF52">
    <property type="entry name" value="GLYCOSYLTRANSFERASE-LIKE PROTEIN GNT13-RELATED"/>
    <property type="match status" value="1"/>
</dbReference>
<keyword evidence="2" id="KW-0812">Transmembrane</keyword>
<protein>
    <submittedName>
        <fullName evidence="7">Uncharacterized protein</fullName>
    </submittedName>
</protein>
<evidence type="ECO:0000256" key="5">
    <source>
        <dbReference type="ARBA" id="ARBA00023136"/>
    </source>
</evidence>
<comment type="subcellular location">
    <subcellularLocation>
        <location evidence="1">Membrane</location>
        <topology evidence="1">Single-pass type II membrane protein</topology>
    </subcellularLocation>
</comment>
<dbReference type="GO" id="GO:0042285">
    <property type="term" value="F:xylosyltransferase activity"/>
    <property type="evidence" value="ECO:0007669"/>
    <property type="project" value="TreeGrafter"/>
</dbReference>
<keyword evidence="3" id="KW-0735">Signal-anchor</keyword>
<evidence type="ECO:0000256" key="3">
    <source>
        <dbReference type="ARBA" id="ARBA00022968"/>
    </source>
</evidence>
<keyword evidence="5" id="KW-0472">Membrane</keyword>
<dbReference type="GO" id="GO:0016020">
    <property type="term" value="C:membrane"/>
    <property type="evidence" value="ECO:0007669"/>
    <property type="project" value="UniProtKB-SubCell"/>
</dbReference>
<dbReference type="EMBL" id="HBGS01046519">
    <property type="protein sequence ID" value="CAD9459850.1"/>
    <property type="molecule type" value="Transcribed_RNA"/>
</dbReference>
<keyword evidence="6" id="KW-0325">Glycoprotein</keyword>
<name>A0A7S2GM88_9STRA</name>